<dbReference type="GO" id="GO:0008201">
    <property type="term" value="F:heparin binding"/>
    <property type="evidence" value="ECO:0007669"/>
    <property type="project" value="TreeGrafter"/>
</dbReference>
<dbReference type="PANTHER" id="PTHR24042">
    <property type="entry name" value="NEL HOMOLOG"/>
    <property type="match status" value="1"/>
</dbReference>
<dbReference type="InterPro" id="IPR013320">
    <property type="entry name" value="ConA-like_dom_sf"/>
</dbReference>
<feature type="region of interest" description="Disordered" evidence="5">
    <location>
        <begin position="179"/>
        <end position="210"/>
    </location>
</feature>
<evidence type="ECO:0000256" key="3">
    <source>
        <dbReference type="ARBA" id="ARBA00023180"/>
    </source>
</evidence>
<feature type="coiled-coil region" evidence="4">
    <location>
        <begin position="264"/>
        <end position="291"/>
    </location>
</feature>
<dbReference type="AlphaFoldDB" id="A0A8K0NWR2"/>
<dbReference type="SMART" id="SM00210">
    <property type="entry name" value="TSPN"/>
    <property type="match status" value="1"/>
</dbReference>
<dbReference type="PANTHER" id="PTHR24042:SF5">
    <property type="entry name" value="EGF-LIKE CALCIUM-BINDING DOMAIN-CONTAINING PROTEIN"/>
    <property type="match status" value="1"/>
</dbReference>
<organism evidence="8 9">
    <name type="scientific">Ladona fulva</name>
    <name type="common">Scarce chaser dragonfly</name>
    <name type="synonym">Libellula fulva</name>
    <dbReference type="NCBI Taxonomy" id="123851"/>
    <lineage>
        <taxon>Eukaryota</taxon>
        <taxon>Metazoa</taxon>
        <taxon>Ecdysozoa</taxon>
        <taxon>Arthropoda</taxon>
        <taxon>Hexapoda</taxon>
        <taxon>Insecta</taxon>
        <taxon>Pterygota</taxon>
        <taxon>Palaeoptera</taxon>
        <taxon>Odonata</taxon>
        <taxon>Epiprocta</taxon>
        <taxon>Anisoptera</taxon>
        <taxon>Libelluloidea</taxon>
        <taxon>Libellulidae</taxon>
        <taxon>Ladona</taxon>
    </lineage>
</organism>
<dbReference type="SUPFAM" id="SSF49899">
    <property type="entry name" value="Concanavalin A-like lectins/glucanases"/>
    <property type="match status" value="1"/>
</dbReference>
<dbReference type="InterPro" id="IPR051586">
    <property type="entry name" value="PKC-binding_NELL"/>
</dbReference>
<evidence type="ECO:0000313" key="9">
    <source>
        <dbReference type="Proteomes" id="UP000792457"/>
    </source>
</evidence>
<evidence type="ECO:0000313" key="8">
    <source>
        <dbReference type="EMBL" id="KAG8224796.1"/>
    </source>
</evidence>
<evidence type="ECO:0000259" key="6">
    <source>
        <dbReference type="SMART" id="SM00210"/>
    </source>
</evidence>
<dbReference type="Gene3D" id="2.60.120.200">
    <property type="match status" value="1"/>
</dbReference>
<protein>
    <recommendedName>
        <fullName evidence="10">Laminin G domain-containing protein</fullName>
    </recommendedName>
</protein>
<evidence type="ECO:0000259" key="7">
    <source>
        <dbReference type="SMART" id="SM00282"/>
    </source>
</evidence>
<dbReference type="SMART" id="SM00282">
    <property type="entry name" value="LamG"/>
    <property type="match status" value="1"/>
</dbReference>
<feature type="non-terminal residue" evidence="8">
    <location>
        <position position="1"/>
    </location>
</feature>
<feature type="domain" description="Laminin G" evidence="7">
    <location>
        <begin position="81"/>
        <end position="236"/>
    </location>
</feature>
<keyword evidence="3" id="KW-0325">Glycoprotein</keyword>
<name>A0A8K0NWR2_LADFU</name>
<evidence type="ECO:0000256" key="5">
    <source>
        <dbReference type="SAM" id="MobiDB-lite"/>
    </source>
</evidence>
<evidence type="ECO:0008006" key="10">
    <source>
        <dbReference type="Google" id="ProtNLM"/>
    </source>
</evidence>
<evidence type="ECO:0000256" key="2">
    <source>
        <dbReference type="ARBA" id="ARBA00022837"/>
    </source>
</evidence>
<evidence type="ECO:0000256" key="4">
    <source>
        <dbReference type="SAM" id="Coils"/>
    </source>
</evidence>
<sequence length="315" mass="34567">MDDTGGGATVGVGTDLPLALDLVEGVQLRVLNATSSSLQGVSLTPGPNSLKPALYLQGDSRDLRLPKSVFERAVAILRRSEEFTVAASLKQEEANSGSILSFSHGFNRYLELQSSGRKDEIRLHYTTHDRLVRVESFPYRLADNTWHKVAVSISGPQVDLMVDCHRLYRRLIRPPDRNFTAESAAPVPTPPSVSSTTTSPPDTTTSTPQLSLWLGQRNDKHSLFKGALEEVRLVAGPHGYLSQCPELDAVCPTCGEFSFLSSTVDALRKHLRELNERVAAAETRVRILERCDCLKSCRGENGTVHNDGATWQRGC</sequence>
<keyword evidence="2" id="KW-0106">Calcium</keyword>
<accession>A0A8K0NWR2</accession>
<keyword evidence="1" id="KW-0677">Repeat</keyword>
<gene>
    <name evidence="8" type="ORF">J437_LFUL002241</name>
</gene>
<evidence type="ECO:0000256" key="1">
    <source>
        <dbReference type="ARBA" id="ARBA00022737"/>
    </source>
</evidence>
<comment type="caution">
    <text evidence="8">The sequence shown here is derived from an EMBL/GenBank/DDBJ whole genome shotgun (WGS) entry which is preliminary data.</text>
</comment>
<dbReference type="EMBL" id="KZ308212">
    <property type="protein sequence ID" value="KAG8224796.1"/>
    <property type="molecule type" value="Genomic_DNA"/>
</dbReference>
<dbReference type="OrthoDB" id="6516201at2759"/>
<keyword evidence="9" id="KW-1185">Reference proteome</keyword>
<dbReference type="InterPro" id="IPR048287">
    <property type="entry name" value="TSPN-like_N"/>
</dbReference>
<proteinExistence type="predicted"/>
<dbReference type="InterPro" id="IPR001791">
    <property type="entry name" value="Laminin_G"/>
</dbReference>
<dbReference type="GO" id="GO:0005615">
    <property type="term" value="C:extracellular space"/>
    <property type="evidence" value="ECO:0007669"/>
    <property type="project" value="TreeGrafter"/>
</dbReference>
<dbReference type="Proteomes" id="UP000792457">
    <property type="component" value="Unassembled WGS sequence"/>
</dbReference>
<feature type="compositionally biased region" description="Low complexity" evidence="5">
    <location>
        <begin position="192"/>
        <end position="208"/>
    </location>
</feature>
<keyword evidence="4" id="KW-0175">Coiled coil</keyword>
<feature type="domain" description="Thrombospondin-like N-terminal" evidence="6">
    <location>
        <begin position="19"/>
        <end position="237"/>
    </location>
</feature>
<reference evidence="8" key="1">
    <citation type="submission" date="2013-04" db="EMBL/GenBank/DDBJ databases">
        <authorList>
            <person name="Qu J."/>
            <person name="Murali S.C."/>
            <person name="Bandaranaike D."/>
            <person name="Bellair M."/>
            <person name="Blankenburg K."/>
            <person name="Chao H."/>
            <person name="Dinh H."/>
            <person name="Doddapaneni H."/>
            <person name="Downs B."/>
            <person name="Dugan-Rocha S."/>
            <person name="Elkadiri S."/>
            <person name="Gnanaolivu R.D."/>
            <person name="Hernandez B."/>
            <person name="Javaid M."/>
            <person name="Jayaseelan J.C."/>
            <person name="Lee S."/>
            <person name="Li M."/>
            <person name="Ming W."/>
            <person name="Munidasa M."/>
            <person name="Muniz J."/>
            <person name="Nguyen L."/>
            <person name="Ongeri F."/>
            <person name="Osuji N."/>
            <person name="Pu L.-L."/>
            <person name="Puazo M."/>
            <person name="Qu C."/>
            <person name="Quiroz J."/>
            <person name="Raj R."/>
            <person name="Weissenberger G."/>
            <person name="Xin Y."/>
            <person name="Zou X."/>
            <person name="Han Y."/>
            <person name="Richards S."/>
            <person name="Worley K."/>
            <person name="Muzny D."/>
            <person name="Gibbs R."/>
        </authorList>
    </citation>
    <scope>NUCLEOTIDE SEQUENCE</scope>
    <source>
        <strain evidence="8">Sampled in the wild</strain>
    </source>
</reference>
<dbReference type="Pfam" id="PF02210">
    <property type="entry name" value="Laminin_G_2"/>
    <property type="match status" value="1"/>
</dbReference>
<reference evidence="8" key="2">
    <citation type="submission" date="2017-10" db="EMBL/GenBank/DDBJ databases">
        <title>Ladona fulva Genome sequencing and assembly.</title>
        <authorList>
            <person name="Murali S."/>
            <person name="Richards S."/>
            <person name="Bandaranaike D."/>
            <person name="Bellair M."/>
            <person name="Blankenburg K."/>
            <person name="Chao H."/>
            <person name="Dinh H."/>
            <person name="Doddapaneni H."/>
            <person name="Dugan-Rocha S."/>
            <person name="Elkadiri S."/>
            <person name="Gnanaolivu R."/>
            <person name="Hernandez B."/>
            <person name="Skinner E."/>
            <person name="Javaid M."/>
            <person name="Lee S."/>
            <person name="Li M."/>
            <person name="Ming W."/>
            <person name="Munidasa M."/>
            <person name="Muniz J."/>
            <person name="Nguyen L."/>
            <person name="Hughes D."/>
            <person name="Osuji N."/>
            <person name="Pu L.-L."/>
            <person name="Puazo M."/>
            <person name="Qu C."/>
            <person name="Quiroz J."/>
            <person name="Raj R."/>
            <person name="Weissenberger G."/>
            <person name="Xin Y."/>
            <person name="Zou X."/>
            <person name="Han Y."/>
            <person name="Worley K."/>
            <person name="Muzny D."/>
            <person name="Gibbs R."/>
        </authorList>
    </citation>
    <scope>NUCLEOTIDE SEQUENCE</scope>
    <source>
        <strain evidence="8">Sampled in the wild</strain>
    </source>
</reference>